<reference evidence="8 9" key="1">
    <citation type="submission" date="2020-12" db="EMBL/GenBank/DDBJ databases">
        <title>FDA dAtabase for Regulatory Grade micrObial Sequences (FDA-ARGOS): Supporting development and validation of Infectious Disease Dx tests.</title>
        <authorList>
            <person name="Nelson B."/>
            <person name="Plummer A."/>
            <person name="Tallon L."/>
            <person name="Sadzewicz L."/>
            <person name="Zhao X."/>
            <person name="Boylan J."/>
            <person name="Ott S."/>
            <person name="Bowen H."/>
            <person name="Vavikolanu K."/>
            <person name="Mehta A."/>
            <person name="Aluvathingal J."/>
            <person name="Nadendla S."/>
            <person name="Myers T."/>
            <person name="Yan Y."/>
            <person name="Sichtig H."/>
        </authorList>
    </citation>
    <scope>NUCLEOTIDE SEQUENCE [LARGE SCALE GENOMIC DNA]</scope>
    <source>
        <strain evidence="8 9">FDAARGOS_1049</strain>
    </source>
</reference>
<keyword evidence="3 6" id="KW-1133">Transmembrane helix</keyword>
<evidence type="ECO:0000256" key="1">
    <source>
        <dbReference type="ARBA" id="ARBA00004167"/>
    </source>
</evidence>
<organism evidence="8 9">
    <name type="scientific">Paraburkholderia ginsengisoli</name>
    <dbReference type="NCBI Taxonomy" id="311231"/>
    <lineage>
        <taxon>Bacteria</taxon>
        <taxon>Pseudomonadati</taxon>
        <taxon>Pseudomonadota</taxon>
        <taxon>Betaproteobacteria</taxon>
        <taxon>Burkholderiales</taxon>
        <taxon>Burkholderiaceae</taxon>
        <taxon>Paraburkholderia</taxon>
    </lineage>
</organism>
<keyword evidence="4 6" id="KW-0472">Membrane</keyword>
<evidence type="ECO:0000256" key="2">
    <source>
        <dbReference type="ARBA" id="ARBA00022692"/>
    </source>
</evidence>
<keyword evidence="9" id="KW-1185">Reference proteome</keyword>
<keyword evidence="2 6" id="KW-0812">Transmembrane</keyword>
<feature type="region of interest" description="Disordered" evidence="5">
    <location>
        <begin position="373"/>
        <end position="399"/>
    </location>
</feature>
<dbReference type="KEGG" id="pgis:I6I06_07960"/>
<dbReference type="RefSeq" id="WP_042327704.1">
    <property type="nucleotide sequence ID" value="NZ_CP066075.1"/>
</dbReference>
<proteinExistence type="predicted"/>
<name>A0A7T4N510_9BURK</name>
<dbReference type="GO" id="GO:0097347">
    <property type="term" value="C:TAM protein secretion complex"/>
    <property type="evidence" value="ECO:0007669"/>
    <property type="project" value="TreeGrafter"/>
</dbReference>
<feature type="compositionally biased region" description="Low complexity" evidence="5">
    <location>
        <begin position="582"/>
        <end position="619"/>
    </location>
</feature>
<feature type="region of interest" description="Disordered" evidence="5">
    <location>
        <begin position="1225"/>
        <end position="1244"/>
    </location>
</feature>
<protein>
    <submittedName>
        <fullName evidence="8">Translocation/assembly module TamB domain-containing protein</fullName>
    </submittedName>
</protein>
<evidence type="ECO:0000256" key="3">
    <source>
        <dbReference type="ARBA" id="ARBA00022989"/>
    </source>
</evidence>
<dbReference type="GO" id="GO:0009306">
    <property type="term" value="P:protein secretion"/>
    <property type="evidence" value="ECO:0007669"/>
    <property type="project" value="InterPro"/>
</dbReference>
<dbReference type="EMBL" id="CP066075">
    <property type="protein sequence ID" value="QQC65379.1"/>
    <property type="molecule type" value="Genomic_DNA"/>
</dbReference>
<dbReference type="GO" id="GO:0005886">
    <property type="term" value="C:plasma membrane"/>
    <property type="evidence" value="ECO:0007669"/>
    <property type="project" value="InterPro"/>
</dbReference>
<feature type="region of interest" description="Disordered" evidence="5">
    <location>
        <begin position="575"/>
        <end position="622"/>
    </location>
</feature>
<feature type="domain" description="Translocation and assembly module TamB C-terminal" evidence="7">
    <location>
        <begin position="1136"/>
        <end position="1479"/>
    </location>
</feature>
<gene>
    <name evidence="8" type="ORF">I6I06_07960</name>
</gene>
<sequence>MTNDAADPSSAQPPGATPPGQQPPEPPPRKHRLGRVLLKTLVSTVLVLVLLLALAIGLLYGALTTERGTAYAWQAAVRLLGGKLGGTLEGGTLAHGVQLREVRWRSLDGSGTDIQIDRAAGRWALAREPWRFTIDYLHVGTIDARIGSSSSTSSEPLKLPQDLRLPMQLDIRDVQVDRLLLHQGASTTELSHFAFHGRSDGRHHEAAVERLDTPFGAVTASAKLDGVRPFPLAGDVGYSGKVNNEAVAVGGHLSGTLEQLVAELDATGMKLAGHARVEATPFAAVPLQRATLSFDHINPQAFAPGAPLADLAVRAELQPVGQEGAGEVAPGESGVVAASAVSATVASRANGKTDAASGAAAGAASGAAAQAGTRHPASAVAPNGSATANNAAGHGKHDGAPASAANFTVGGHVSIVNAKPGAIDQNLLPLIDANADVRLDAQAQRISNLNVRIVRNATITGGGALTGRRGQFDLRVAGLDLNALQATVRPTQLAGTIGIRLNDDIQSVTLDLADPRAALRAQGKVTFDPARMSFNDVRITSGRGRIDLSGALKHDANSTYNLKAQLTDFDPLTLASQMPSRTPATGPAPAHAASGAQRTRTRTAPAAQAVAQAGSTAGAKSAAPGDQAAAIAKNTAKAAVQTEVIERRTPAPPRNAPPARKIEARVNGTLTAAGMLGPVFTTKAEFKLGPSVYDNLPLTGGGTIQLAGSRILPSRANLSVAGNQVDLQGSFGASGDRLRFRVDAPQLERLGFGLAGLIAADGDVTGSFAHPNVVLNYKADSVVFGSNRVGHAEGHAELRDGANGALAFSTDARNLSAGGVDLATLTARLSGTRAHHTLEAAATGKLQDRPLDLTLAANGKLTEARDGTRWDGTVTRLQNRGTPALNLESPLAVSAAPSRLTLGATRLTLEGSVLSLKSFAFDHGKIQSAGSLTDISLTRLQELRHEITGEPPPVRTDLVFDGDWDFSLGATASGHIQLRRRSGDVTVEIGRGLASTGITDISARAEFTGGNRLNATLHAQASRLGVIDADAHTTLVMRNGLLTFNPEGTLSGNVNANVPSLKTTGGLLGPSYLLDGHLALKLALGGTVAKPNLTGALVGDGLSATVVSQGVQLKDGVVRIALSQNLVDFQQVEFRGASGTLRATGRVRLDGAEPDLTASIVADKLELFASPDRNLSLSGSASIANGGAQRGMAINGKFVVDHALFDLPEQAAPRLGDDVVIVRPDGTTSGGRPRPVAGGTEPIGPFAPRANIDISLGDNFRFRAQGADLGLTGTITAMSAPNMPLRAVGNVRVTQGSTYTAFGRKLTIENGFFTFNGPVTNPGINILAMRRNQQVEAGVQVTGTAQLPVARLVSEPSVPDNEKLSWLLFGHGTDQGNNLGQQSTMTTALALLGSTTGKRIAETVGLDEFSIGRSDVGLTDPQVVMVSKAINEWLVIGYEQGLQSASNAIKATINLTRYWSVVAYGGTFYGADVLYTRRFDRFKSLW</sequence>
<dbReference type="Pfam" id="PF04357">
    <property type="entry name" value="TamB"/>
    <property type="match status" value="1"/>
</dbReference>
<feature type="compositionally biased region" description="Pro residues" evidence="5">
    <location>
        <begin position="15"/>
        <end position="26"/>
    </location>
</feature>
<evidence type="ECO:0000313" key="9">
    <source>
        <dbReference type="Proteomes" id="UP000595610"/>
    </source>
</evidence>
<comment type="subcellular location">
    <subcellularLocation>
        <location evidence="1">Membrane</location>
        <topology evidence="1">Single-pass membrane protein</topology>
    </subcellularLocation>
</comment>
<dbReference type="Proteomes" id="UP000595610">
    <property type="component" value="Chromosome 1"/>
</dbReference>
<dbReference type="PANTHER" id="PTHR36985">
    <property type="entry name" value="TRANSLOCATION AND ASSEMBLY MODULE SUBUNIT TAMB"/>
    <property type="match status" value="1"/>
</dbReference>
<dbReference type="PANTHER" id="PTHR36985:SF1">
    <property type="entry name" value="TRANSLOCATION AND ASSEMBLY MODULE SUBUNIT TAMB"/>
    <property type="match status" value="1"/>
</dbReference>
<accession>A0A7T4N510</accession>
<evidence type="ECO:0000256" key="5">
    <source>
        <dbReference type="SAM" id="MobiDB-lite"/>
    </source>
</evidence>
<evidence type="ECO:0000259" key="7">
    <source>
        <dbReference type="Pfam" id="PF04357"/>
    </source>
</evidence>
<feature type="transmembrane region" description="Helical" evidence="6">
    <location>
        <begin position="36"/>
        <end position="60"/>
    </location>
</feature>
<dbReference type="InterPro" id="IPR007452">
    <property type="entry name" value="TamB_C"/>
</dbReference>
<evidence type="ECO:0000313" key="8">
    <source>
        <dbReference type="EMBL" id="QQC65379.1"/>
    </source>
</evidence>
<feature type="region of interest" description="Disordered" evidence="5">
    <location>
        <begin position="1"/>
        <end position="31"/>
    </location>
</feature>
<evidence type="ECO:0000256" key="6">
    <source>
        <dbReference type="SAM" id="Phobius"/>
    </source>
</evidence>
<evidence type="ECO:0000256" key="4">
    <source>
        <dbReference type="ARBA" id="ARBA00023136"/>
    </source>
</evidence>